<accession>A0ABT7MJL5</accession>
<keyword evidence="5" id="KW-1185">Reference proteome</keyword>
<evidence type="ECO:0000256" key="3">
    <source>
        <dbReference type="SAM" id="Phobius"/>
    </source>
</evidence>
<evidence type="ECO:0000313" key="5">
    <source>
        <dbReference type="Proteomes" id="UP001230807"/>
    </source>
</evidence>
<comment type="caution">
    <text evidence="4">The sequence shown here is derived from an EMBL/GenBank/DDBJ whole genome shotgun (WGS) entry which is preliminary data.</text>
</comment>
<keyword evidence="3" id="KW-1133">Transmembrane helix</keyword>
<keyword evidence="3" id="KW-0812">Transmembrane</keyword>
<protein>
    <submittedName>
        <fullName evidence="4">Prepilin-type N-terminal cleavage/methylation domain-containing protein</fullName>
    </submittedName>
</protein>
<name>A0ABT7MJL5_9BACL</name>
<dbReference type="PROSITE" id="PS00409">
    <property type="entry name" value="PROKAR_NTER_METHYL"/>
    <property type="match status" value="1"/>
</dbReference>
<dbReference type="InterPro" id="IPR012902">
    <property type="entry name" value="N_methyl_site"/>
</dbReference>
<organism evidence="4 5">
    <name type="scientific">Exiguobacterium mexicanum</name>
    <dbReference type="NCBI Taxonomy" id="340146"/>
    <lineage>
        <taxon>Bacteria</taxon>
        <taxon>Bacillati</taxon>
        <taxon>Bacillota</taxon>
        <taxon>Bacilli</taxon>
        <taxon>Bacillales</taxon>
        <taxon>Bacillales Family XII. Incertae Sedis</taxon>
        <taxon>Exiguobacterium</taxon>
    </lineage>
</organism>
<reference evidence="4 5" key="1">
    <citation type="submission" date="2023-06" db="EMBL/GenBank/DDBJ databases">
        <title>Influencing factors and mechanism of Cr(VI) reduction by facultative anaerobic Exiguobacterium sp. PY14.</title>
        <authorList>
            <person name="Zou L."/>
        </authorList>
    </citation>
    <scope>NUCLEOTIDE SEQUENCE [LARGE SCALE GENOMIC DNA]</scope>
    <source>
        <strain evidence="4 5">PY14</strain>
    </source>
</reference>
<dbReference type="NCBIfam" id="TIGR02532">
    <property type="entry name" value="IV_pilin_GFxxxE"/>
    <property type="match status" value="1"/>
</dbReference>
<gene>
    <name evidence="4" type="ORF">QR695_01145</name>
</gene>
<dbReference type="Pfam" id="PF07963">
    <property type="entry name" value="N_methyl"/>
    <property type="match status" value="1"/>
</dbReference>
<keyword evidence="2" id="KW-0178">Competence</keyword>
<keyword evidence="3" id="KW-0472">Membrane</keyword>
<evidence type="ECO:0000256" key="2">
    <source>
        <dbReference type="ARBA" id="ARBA00023287"/>
    </source>
</evidence>
<dbReference type="EMBL" id="JASWER010000001">
    <property type="protein sequence ID" value="MDL5375604.1"/>
    <property type="molecule type" value="Genomic_DNA"/>
</dbReference>
<dbReference type="Proteomes" id="UP001230807">
    <property type="component" value="Unassembled WGS sequence"/>
</dbReference>
<proteinExistence type="predicted"/>
<comment type="subcellular location">
    <subcellularLocation>
        <location evidence="1">Cell surface</location>
    </subcellularLocation>
</comment>
<evidence type="ECO:0000313" key="4">
    <source>
        <dbReference type="EMBL" id="MDL5375604.1"/>
    </source>
</evidence>
<sequence>MKQFVIKIRNESKGVTLVELLVTVVISSIVIIVLANILTGLVQFNQSEKLRDHQTAEMRLVIKMITTDVRRSNTFEMNSSALTVNSRTYKESNGVIYRNNEVIARGVESLTFNFKDQMLTIDLKLEGVNQPSKVVTTKLFIGEGVAVENLE</sequence>
<feature type="transmembrane region" description="Helical" evidence="3">
    <location>
        <begin position="20"/>
        <end position="42"/>
    </location>
</feature>
<evidence type="ECO:0000256" key="1">
    <source>
        <dbReference type="ARBA" id="ARBA00004241"/>
    </source>
</evidence>
<dbReference type="RefSeq" id="WP_286038204.1">
    <property type="nucleotide sequence ID" value="NZ_CP183077.1"/>
</dbReference>